<organism evidence="1 2">
    <name type="scientific">Candidatus Wildermuthbacteria bacterium RIFCSPHIGHO2_01_FULL_48_27b</name>
    <dbReference type="NCBI Taxonomy" id="1802447"/>
    <lineage>
        <taxon>Bacteria</taxon>
        <taxon>Candidatus Wildermuthiibacteriota</taxon>
    </lineage>
</organism>
<dbReference type="Proteomes" id="UP000178170">
    <property type="component" value="Unassembled WGS sequence"/>
</dbReference>
<accession>A0A1G2QSY0</accession>
<dbReference type="AlphaFoldDB" id="A0A1G2QSY0"/>
<reference evidence="1 2" key="1">
    <citation type="journal article" date="2016" name="Nat. Commun.">
        <title>Thousands of microbial genomes shed light on interconnected biogeochemical processes in an aquifer system.</title>
        <authorList>
            <person name="Anantharaman K."/>
            <person name="Brown C.T."/>
            <person name="Hug L.A."/>
            <person name="Sharon I."/>
            <person name="Castelle C.J."/>
            <person name="Probst A.J."/>
            <person name="Thomas B.C."/>
            <person name="Singh A."/>
            <person name="Wilkins M.J."/>
            <person name="Karaoz U."/>
            <person name="Brodie E.L."/>
            <person name="Williams K.H."/>
            <person name="Hubbard S.S."/>
            <person name="Banfield J.F."/>
        </authorList>
    </citation>
    <scope>NUCLEOTIDE SEQUENCE [LARGE SCALE GENOMIC DNA]</scope>
</reference>
<comment type="caution">
    <text evidence="1">The sequence shown here is derived from an EMBL/GenBank/DDBJ whole genome shotgun (WGS) entry which is preliminary data.</text>
</comment>
<evidence type="ECO:0000313" key="1">
    <source>
        <dbReference type="EMBL" id="OHA63715.1"/>
    </source>
</evidence>
<evidence type="ECO:0000313" key="2">
    <source>
        <dbReference type="Proteomes" id="UP000178170"/>
    </source>
</evidence>
<gene>
    <name evidence="1" type="ORF">A2843_02720</name>
</gene>
<protein>
    <submittedName>
        <fullName evidence="1">Uncharacterized protein</fullName>
    </submittedName>
</protein>
<sequence length="118" mass="13356">MKLLALLTPRNGRPFAKDKHFRNSLTGGLLKEAAFVKCIEWVIQVLSARCAEHQQRRAYIRRGSVNSVNDTNAVGRIEDRLDELVQIQGERYLSPAEVDELKRIRQMLARAAAGQIIS</sequence>
<dbReference type="EMBL" id="MHTS01000027">
    <property type="protein sequence ID" value="OHA63715.1"/>
    <property type="molecule type" value="Genomic_DNA"/>
</dbReference>
<name>A0A1G2QSY0_9BACT</name>
<proteinExistence type="predicted"/>